<evidence type="ECO:0000256" key="1">
    <source>
        <dbReference type="SAM" id="MobiDB-lite"/>
    </source>
</evidence>
<organism evidence="3">
    <name type="scientific">uncultured Gemmatimonadota bacterium</name>
    <dbReference type="NCBI Taxonomy" id="203437"/>
    <lineage>
        <taxon>Bacteria</taxon>
        <taxon>Pseudomonadati</taxon>
        <taxon>Gemmatimonadota</taxon>
        <taxon>environmental samples</taxon>
    </lineage>
</organism>
<accession>A0A6J4LTG2</accession>
<sequence>MSRVHNPTSAGRGLPRQNDRAGPLVSRTAGDRPELRPAGRRERGILNYPTDENRHVIETPSWTVEIPTLVGGGVGVTVLLLALVERLRRTFATRQDLNGFGDRLMALQSLYLQVREAADEARARTAATEAEQRHQWERIAEQVIRPLERITDKLEGVAEIQAAQASALEHIGYRLDRADGQGAPRTIQPRNRP</sequence>
<evidence type="ECO:0000313" key="3">
    <source>
        <dbReference type="EMBL" id="CAA9340991.1"/>
    </source>
</evidence>
<name>A0A6J4LTG2_9BACT</name>
<feature type="transmembrane region" description="Helical" evidence="2">
    <location>
        <begin position="66"/>
        <end position="84"/>
    </location>
</feature>
<keyword evidence="2" id="KW-1133">Transmembrane helix</keyword>
<feature type="compositionally biased region" description="Basic and acidic residues" evidence="1">
    <location>
        <begin position="29"/>
        <end position="44"/>
    </location>
</feature>
<feature type="region of interest" description="Disordered" evidence="1">
    <location>
        <begin position="1"/>
        <end position="47"/>
    </location>
</feature>
<reference evidence="3" key="1">
    <citation type="submission" date="2020-02" db="EMBL/GenBank/DDBJ databases">
        <authorList>
            <person name="Meier V. D."/>
        </authorList>
    </citation>
    <scope>NUCLEOTIDE SEQUENCE</scope>
    <source>
        <strain evidence="3">AVDCRST_MAG68</strain>
    </source>
</reference>
<protein>
    <submittedName>
        <fullName evidence="3">Uncharacterized protein</fullName>
    </submittedName>
</protein>
<dbReference type="AlphaFoldDB" id="A0A6J4LTG2"/>
<proteinExistence type="predicted"/>
<gene>
    <name evidence="3" type="ORF">AVDCRST_MAG68-3043</name>
</gene>
<keyword evidence="2" id="KW-0812">Transmembrane</keyword>
<keyword evidence="2" id="KW-0472">Membrane</keyword>
<evidence type="ECO:0000256" key="2">
    <source>
        <dbReference type="SAM" id="Phobius"/>
    </source>
</evidence>
<dbReference type="EMBL" id="CADCTW010000141">
    <property type="protein sequence ID" value="CAA9340991.1"/>
    <property type="molecule type" value="Genomic_DNA"/>
</dbReference>